<evidence type="ECO:0000313" key="8">
    <source>
        <dbReference type="Proteomes" id="UP001449795"/>
    </source>
</evidence>
<dbReference type="Pfam" id="PF07729">
    <property type="entry name" value="FCD"/>
    <property type="match status" value="1"/>
</dbReference>
<dbReference type="GO" id="GO:0003677">
    <property type="term" value="F:DNA binding"/>
    <property type="evidence" value="ECO:0007669"/>
    <property type="project" value="UniProtKB-KW"/>
</dbReference>
<proteinExistence type="predicted"/>
<dbReference type="EMBL" id="CP152276">
    <property type="protein sequence ID" value="XAE44190.1"/>
    <property type="molecule type" value="Genomic_DNA"/>
</dbReference>
<dbReference type="SUPFAM" id="SSF48008">
    <property type="entry name" value="GntR ligand-binding domain-like"/>
    <property type="match status" value="1"/>
</dbReference>
<evidence type="ECO:0000256" key="1">
    <source>
        <dbReference type="ARBA" id="ARBA00023015"/>
    </source>
</evidence>
<evidence type="ECO:0000256" key="3">
    <source>
        <dbReference type="ARBA" id="ARBA00023163"/>
    </source>
</evidence>
<keyword evidence="8" id="KW-1185">Reference proteome</keyword>
<dbReference type="AlphaFoldDB" id="A0A7Y7IUZ9"/>
<sequence length="236" mass="26216">MTLSFFDPTDSNGLAPEEATIANRIRDAILERRLPPGSKLPEEHLAETFATTRARVRRVLLALSREHIIVLQPARGASVARPTPEDAMHILAARRVLEIGTVEHPCRKLTDEAYETLRATIERERESHRQNDSVNMIRLSGQFHLELALAVGNPVIAAMLRDLILRTSLIIALFERRKATCCLTMDHGQILAAIHEGATMEAARLMARHLLEIEGNMDFSLAPPPVTSLSFLLAPS</sequence>
<evidence type="ECO:0000313" key="7">
    <source>
        <dbReference type="Proteomes" id="UP000534870"/>
    </source>
</evidence>
<keyword evidence="2" id="KW-0238">DNA-binding</keyword>
<dbReference type="RefSeq" id="WP_176639591.1">
    <property type="nucleotide sequence ID" value="NZ_CP152276.1"/>
</dbReference>
<dbReference type="Proteomes" id="UP000534870">
    <property type="component" value="Unassembled WGS sequence"/>
</dbReference>
<dbReference type="InterPro" id="IPR036390">
    <property type="entry name" value="WH_DNA-bd_sf"/>
</dbReference>
<feature type="domain" description="HTH gntR-type" evidence="4">
    <location>
        <begin position="15"/>
        <end position="82"/>
    </location>
</feature>
<dbReference type="InterPro" id="IPR011711">
    <property type="entry name" value="GntR_C"/>
</dbReference>
<reference evidence="5 7" key="1">
    <citation type="submission" date="2020-06" db="EMBL/GenBank/DDBJ databases">
        <title>Description of novel acetic acid bacteria.</title>
        <authorList>
            <person name="Sombolestani A."/>
        </authorList>
    </citation>
    <scope>NUCLEOTIDE SEQUENCE [LARGE SCALE GENOMIC DNA]</scope>
    <source>
        <strain evidence="5 7">LMG 31431</strain>
    </source>
</reference>
<evidence type="ECO:0000256" key="2">
    <source>
        <dbReference type="ARBA" id="ARBA00023125"/>
    </source>
</evidence>
<dbReference type="InterPro" id="IPR000524">
    <property type="entry name" value="Tscrpt_reg_HTH_GntR"/>
</dbReference>
<evidence type="ECO:0000259" key="4">
    <source>
        <dbReference type="PROSITE" id="PS50949"/>
    </source>
</evidence>
<dbReference type="PROSITE" id="PS50949">
    <property type="entry name" value="HTH_GNTR"/>
    <property type="match status" value="1"/>
</dbReference>
<keyword evidence="1" id="KW-0805">Transcription regulation</keyword>
<dbReference type="Gene3D" id="1.20.120.530">
    <property type="entry name" value="GntR ligand-binding domain-like"/>
    <property type="match status" value="1"/>
</dbReference>
<dbReference type="InterPro" id="IPR008920">
    <property type="entry name" value="TF_FadR/GntR_C"/>
</dbReference>
<dbReference type="PANTHER" id="PTHR43537">
    <property type="entry name" value="TRANSCRIPTIONAL REGULATOR, GNTR FAMILY"/>
    <property type="match status" value="1"/>
</dbReference>
<dbReference type="Proteomes" id="UP001449795">
    <property type="component" value="Chromosome"/>
</dbReference>
<organism evidence="5 7">
    <name type="scientific">Nguyenibacter vanlangensis</name>
    <dbReference type="NCBI Taxonomy" id="1216886"/>
    <lineage>
        <taxon>Bacteria</taxon>
        <taxon>Pseudomonadati</taxon>
        <taxon>Pseudomonadota</taxon>
        <taxon>Alphaproteobacteria</taxon>
        <taxon>Acetobacterales</taxon>
        <taxon>Acetobacteraceae</taxon>
        <taxon>Nguyenibacter</taxon>
    </lineage>
</organism>
<dbReference type="InterPro" id="IPR036388">
    <property type="entry name" value="WH-like_DNA-bd_sf"/>
</dbReference>
<dbReference type="SUPFAM" id="SSF46785">
    <property type="entry name" value="Winged helix' DNA-binding domain"/>
    <property type="match status" value="1"/>
</dbReference>
<dbReference type="PANTHER" id="PTHR43537:SF53">
    <property type="entry name" value="HTH-TYPE TRANSCRIPTIONAL REPRESSOR NANR"/>
    <property type="match status" value="1"/>
</dbReference>
<evidence type="ECO:0000313" key="6">
    <source>
        <dbReference type="EMBL" id="XAE44190.1"/>
    </source>
</evidence>
<gene>
    <name evidence="6" type="ORF">AAC691_07080</name>
    <name evidence="5" type="ORF">HUK84_06705</name>
</gene>
<reference evidence="6 8" key="2">
    <citation type="submission" date="2024-04" db="EMBL/GenBank/DDBJ databases">
        <title>Complete genome sequence of Nguyenibacter vanlangesis HBCM-1154, a strain capable of nitrogen fixation, IAA production, and phosphorus solubilization isolated from sugarcane soil.</title>
        <authorList>
            <person name="MY HANH P."/>
        </authorList>
    </citation>
    <scope>NUCLEOTIDE SEQUENCE [LARGE SCALE GENOMIC DNA]</scope>
    <source>
        <strain evidence="6 8">HBCM 1154</strain>
    </source>
</reference>
<name>A0A7Y7IUZ9_9PROT</name>
<dbReference type="Gene3D" id="1.10.10.10">
    <property type="entry name" value="Winged helix-like DNA-binding domain superfamily/Winged helix DNA-binding domain"/>
    <property type="match status" value="1"/>
</dbReference>
<dbReference type="SMART" id="SM00895">
    <property type="entry name" value="FCD"/>
    <property type="match status" value="1"/>
</dbReference>
<protein>
    <submittedName>
        <fullName evidence="5">GntR family transcriptional regulator</fullName>
    </submittedName>
</protein>
<accession>A0A7Y7IUZ9</accession>
<dbReference type="EMBL" id="JABXXP010000081">
    <property type="protein sequence ID" value="NVN10836.1"/>
    <property type="molecule type" value="Genomic_DNA"/>
</dbReference>
<evidence type="ECO:0000313" key="5">
    <source>
        <dbReference type="EMBL" id="NVN10836.1"/>
    </source>
</evidence>
<dbReference type="GO" id="GO:0003700">
    <property type="term" value="F:DNA-binding transcription factor activity"/>
    <property type="evidence" value="ECO:0007669"/>
    <property type="project" value="InterPro"/>
</dbReference>
<keyword evidence="3" id="KW-0804">Transcription</keyword>
<dbReference type="SMART" id="SM00345">
    <property type="entry name" value="HTH_GNTR"/>
    <property type="match status" value="1"/>
</dbReference>
<dbReference type="Pfam" id="PF00392">
    <property type="entry name" value="GntR"/>
    <property type="match status" value="1"/>
</dbReference>